<feature type="transmembrane region" description="Helical" evidence="1">
    <location>
        <begin position="29"/>
        <end position="48"/>
    </location>
</feature>
<evidence type="ECO:0008006" key="4">
    <source>
        <dbReference type="Google" id="ProtNLM"/>
    </source>
</evidence>
<gene>
    <name evidence="2" type="ORF">KQI89_14775</name>
</gene>
<evidence type="ECO:0000313" key="2">
    <source>
        <dbReference type="EMBL" id="MBU5593013.1"/>
    </source>
</evidence>
<dbReference type="Proteomes" id="UP000736583">
    <property type="component" value="Unassembled WGS sequence"/>
</dbReference>
<evidence type="ECO:0000256" key="1">
    <source>
        <dbReference type="SAM" id="Phobius"/>
    </source>
</evidence>
<keyword evidence="1" id="KW-0472">Membrane</keyword>
<dbReference type="RefSeq" id="WP_216457703.1">
    <property type="nucleotide sequence ID" value="NZ_JAHLQL010000006.1"/>
</dbReference>
<keyword evidence="3" id="KW-1185">Reference proteome</keyword>
<keyword evidence="1" id="KW-0812">Transmembrane</keyword>
<proteinExistence type="predicted"/>
<comment type="caution">
    <text evidence="2">The sequence shown here is derived from an EMBL/GenBank/DDBJ whole genome shotgun (WGS) entry which is preliminary data.</text>
</comment>
<keyword evidence="1" id="KW-1133">Transmembrane helix</keyword>
<organism evidence="2 3">
    <name type="scientific">Clostridium simiarum</name>
    <dbReference type="NCBI Taxonomy" id="2841506"/>
    <lineage>
        <taxon>Bacteria</taxon>
        <taxon>Bacillati</taxon>
        <taxon>Bacillota</taxon>
        <taxon>Clostridia</taxon>
        <taxon>Eubacteriales</taxon>
        <taxon>Clostridiaceae</taxon>
        <taxon>Clostridium</taxon>
    </lineage>
</organism>
<accession>A0ABS6F431</accession>
<protein>
    <recommendedName>
        <fullName evidence="4">Stage III sporulation protein AC</fullName>
    </recommendedName>
</protein>
<reference evidence="2 3" key="1">
    <citation type="submission" date="2021-06" db="EMBL/GenBank/DDBJ databases">
        <authorList>
            <person name="Sun Q."/>
            <person name="Li D."/>
        </authorList>
    </citation>
    <scope>NUCLEOTIDE SEQUENCE [LARGE SCALE GENOMIC DNA]</scope>
    <source>
        <strain evidence="2 3">MSJ-4</strain>
    </source>
</reference>
<evidence type="ECO:0000313" key="3">
    <source>
        <dbReference type="Proteomes" id="UP000736583"/>
    </source>
</evidence>
<name>A0ABS6F431_9CLOT</name>
<dbReference type="EMBL" id="JAHLQL010000006">
    <property type="protein sequence ID" value="MBU5593013.1"/>
    <property type="molecule type" value="Genomic_DNA"/>
</dbReference>
<sequence length="64" mass="7570">MLFLVIVFCVLLIITEIITLYKTQKKQELKVYIILSIILLTVSFLEYLQLVPRHLIKAISKFFI</sequence>